<dbReference type="AlphaFoldDB" id="A0A847SPW0"/>
<dbReference type="GO" id="GO:0000155">
    <property type="term" value="F:phosphorelay sensor kinase activity"/>
    <property type="evidence" value="ECO:0007669"/>
    <property type="project" value="TreeGrafter"/>
</dbReference>
<evidence type="ECO:0000256" key="2">
    <source>
        <dbReference type="SAM" id="Phobius"/>
    </source>
</evidence>
<feature type="domain" description="HTH luxR-type" evidence="4">
    <location>
        <begin position="909"/>
        <end position="966"/>
    </location>
</feature>
<evidence type="ECO:0000256" key="1">
    <source>
        <dbReference type="ARBA" id="ARBA00022553"/>
    </source>
</evidence>
<sequence length="969" mass="109491">MNKTLFNILLFFGLLSTCSSTVYAQNGCGLPAVVNYTKFDYHGGSQNWGIGQDKHGVMYFANNDGLLSFDGSHWKLYPLPNSTVIWSLAVSDDGKIYVGGQDEIGYFAPGSNGVLTYTSLKDNIPEQYKKFADIWHIAIMGSRVFFQGDDRIFEYNGKSIRVHFSNAQWFFMARAGDHIYAVDRVAGLLQFDNNQWSPVPDGKKIAGTLTAGIVSMGQDSVFIISRTNGIFLLHNGSINLQPNNLPGHLYINGATKVNDAELMVASSSGGSLVVNTRNKTWQTFSNDQGLQNNNALSVFKDASGNLWTGLNSGISYINYNSAIRYLQVGKTNNLPGYSTSIFNNRLYVATSNGLYSALLTDNKNIHVTQDDFSLVKNTENREAWNLAEINGHLLLGSDNGSYDIQGNEARLLSGDAGSWYFLPLSSVYPVQDIIVGTYYGLKRLRYEGSNFNDEGKIAGTPDSYRFMALDSNGDIWASHPYRGIYRVSLSQDKRKYTFHLYTSNDGLPSTLNNFVFKIKNQVLFATAGGLYEFNTSTNKFFSSRFLSAVFGRMKIRYLTEDKEGNIWFCGEKGTGVVHFSSTDTTHSPKVTYFPELAGQLLPKFENIYAYNPENVFIGSEKGLIHLNYQRYTSARQPVTVRLGIVKTTSKSDSTIFGGYQDAYLAASASGSNKHLLELPSAHNAFHFEYSSPVYDFQQSITYSYQLEGYDPDWSSWDSKTEKDYTNLPNGKYTFKVKARDYQHNESTVVAYSFIIKAPWYKTIWAMLCYMAIAAGLILLVRKYLKHKLLLQQQKFEEEQKKLKYIHHLELEKNEKEIIKLQNEKLAQEVLLKKKELANTSMHLMEKADTLTKIKEKVSRLNTDANPDNNIKSITDLIKDAEKINANWDVFAAHFDELNDDFLNKLKKQYPQLTNSDLKVCAYIKLNLSTKEIAQLLNITVRGVEVSRYRIRKKMNLPTEQSLSTFFNQI</sequence>
<dbReference type="GO" id="GO:0006355">
    <property type="term" value="P:regulation of DNA-templated transcription"/>
    <property type="evidence" value="ECO:0007669"/>
    <property type="project" value="InterPro"/>
</dbReference>
<dbReference type="Gene3D" id="2.60.40.10">
    <property type="entry name" value="Immunoglobulins"/>
    <property type="match status" value="1"/>
</dbReference>
<dbReference type="Gene3D" id="1.10.10.10">
    <property type="entry name" value="Winged helix-like DNA-binding domain superfamily/Winged helix DNA-binding domain"/>
    <property type="match status" value="1"/>
</dbReference>
<dbReference type="RefSeq" id="WP_168742297.1">
    <property type="nucleotide sequence ID" value="NZ_JABAHZ010000009.1"/>
</dbReference>
<dbReference type="GO" id="GO:0003677">
    <property type="term" value="F:DNA binding"/>
    <property type="evidence" value="ECO:0007669"/>
    <property type="project" value="InterPro"/>
</dbReference>
<keyword evidence="3" id="KW-0732">Signal</keyword>
<dbReference type="InterPro" id="IPR013783">
    <property type="entry name" value="Ig-like_fold"/>
</dbReference>
<dbReference type="EMBL" id="JABAHZ010000009">
    <property type="protein sequence ID" value="NLR82324.1"/>
    <property type="molecule type" value="Genomic_DNA"/>
</dbReference>
<keyword evidence="2" id="KW-0812">Transmembrane</keyword>
<feature type="chain" id="PRO_5032616095" evidence="3">
    <location>
        <begin position="25"/>
        <end position="969"/>
    </location>
</feature>
<proteinExistence type="predicted"/>
<organism evidence="5 6">
    <name type="scientific">Chitinophaga eiseniae</name>
    <dbReference type="NCBI Taxonomy" id="634771"/>
    <lineage>
        <taxon>Bacteria</taxon>
        <taxon>Pseudomonadati</taxon>
        <taxon>Bacteroidota</taxon>
        <taxon>Chitinophagia</taxon>
        <taxon>Chitinophagales</taxon>
        <taxon>Chitinophagaceae</taxon>
        <taxon>Chitinophaga</taxon>
    </lineage>
</organism>
<dbReference type="Pfam" id="PF00196">
    <property type="entry name" value="GerE"/>
    <property type="match status" value="1"/>
</dbReference>
<keyword evidence="6" id="KW-1185">Reference proteome</keyword>
<evidence type="ECO:0000259" key="4">
    <source>
        <dbReference type="SMART" id="SM00421"/>
    </source>
</evidence>
<dbReference type="Gene3D" id="2.130.10.10">
    <property type="entry name" value="YVTN repeat-like/Quinoprotein amine dehydrogenase"/>
    <property type="match status" value="2"/>
</dbReference>
<protein>
    <submittedName>
        <fullName evidence="5">Transcriptional regulator</fullName>
    </submittedName>
</protein>
<feature type="signal peptide" evidence="3">
    <location>
        <begin position="1"/>
        <end position="24"/>
    </location>
</feature>
<keyword evidence="2" id="KW-0472">Membrane</keyword>
<keyword evidence="1" id="KW-0597">Phosphoprotein</keyword>
<accession>A0A847SPW0</accession>
<dbReference type="InterPro" id="IPR011123">
    <property type="entry name" value="Y_Y_Y"/>
</dbReference>
<dbReference type="SUPFAM" id="SSF46894">
    <property type="entry name" value="C-terminal effector domain of the bipartite response regulators"/>
    <property type="match status" value="1"/>
</dbReference>
<evidence type="ECO:0000313" key="6">
    <source>
        <dbReference type="Proteomes" id="UP000552864"/>
    </source>
</evidence>
<evidence type="ECO:0000256" key="3">
    <source>
        <dbReference type="SAM" id="SignalP"/>
    </source>
</evidence>
<dbReference type="SMART" id="SM00421">
    <property type="entry name" value="HTH_LUXR"/>
    <property type="match status" value="1"/>
</dbReference>
<dbReference type="InterPro" id="IPR016032">
    <property type="entry name" value="Sig_transdc_resp-reg_C-effctor"/>
</dbReference>
<feature type="transmembrane region" description="Helical" evidence="2">
    <location>
        <begin position="763"/>
        <end position="784"/>
    </location>
</feature>
<keyword evidence="2" id="KW-1133">Transmembrane helix</keyword>
<gene>
    <name evidence="5" type="ORF">HGH91_27150</name>
</gene>
<reference evidence="5 6" key="1">
    <citation type="submission" date="2020-04" db="EMBL/GenBank/DDBJ databases">
        <authorList>
            <person name="Yin C."/>
        </authorList>
    </citation>
    <scope>NUCLEOTIDE SEQUENCE [LARGE SCALE GENOMIC DNA]</scope>
    <source>
        <strain evidence="5 6">Ak56</strain>
    </source>
</reference>
<dbReference type="InterPro" id="IPR015943">
    <property type="entry name" value="WD40/YVTN_repeat-like_dom_sf"/>
</dbReference>
<comment type="caution">
    <text evidence="5">The sequence shown here is derived from an EMBL/GenBank/DDBJ whole genome shotgun (WGS) entry which is preliminary data.</text>
</comment>
<dbReference type="Proteomes" id="UP000552864">
    <property type="component" value="Unassembled WGS sequence"/>
</dbReference>
<dbReference type="PANTHER" id="PTHR43547">
    <property type="entry name" value="TWO-COMPONENT HISTIDINE KINASE"/>
    <property type="match status" value="1"/>
</dbReference>
<dbReference type="PANTHER" id="PTHR43547:SF2">
    <property type="entry name" value="HYBRID SIGNAL TRANSDUCTION HISTIDINE KINASE C"/>
    <property type="match status" value="1"/>
</dbReference>
<dbReference type="Pfam" id="PF07495">
    <property type="entry name" value="Y_Y_Y"/>
    <property type="match status" value="1"/>
</dbReference>
<dbReference type="InterPro" id="IPR036388">
    <property type="entry name" value="WH-like_DNA-bd_sf"/>
</dbReference>
<dbReference type="InterPro" id="IPR000792">
    <property type="entry name" value="Tscrpt_reg_LuxR_C"/>
</dbReference>
<name>A0A847SPW0_9BACT</name>
<evidence type="ECO:0000313" key="5">
    <source>
        <dbReference type="EMBL" id="NLR82324.1"/>
    </source>
</evidence>
<dbReference type="SUPFAM" id="SSF63829">
    <property type="entry name" value="Calcium-dependent phosphotriesterase"/>
    <property type="match status" value="2"/>
</dbReference>